<sequence>MIRRLSIDAKAFCDRLRLRARGGRGGRGAVAWDVTNRSRGRKPAGGSGGTGGDVIVRVVAHKDALDSTRRFAVGEDGTNGGPSMRRGRDGPPTYVDVPPHTAVNGTVLHRPGEELIVARGTRGSPGNGVYRGQGAFGLTASAAPSDVVVDLEMTLAADVALVGSPNAGKSSLLKALSRAEPKVAPYPFTTTHPVIGVVEFENESELDVVRVLDVPGLLEGAASGKGLGDDFLRHVARCASALHVVDASCDDPVGDLATVRGELLRFGLDMPFRVLLSKSDLVAPERLSELEGALSQYNVSVASTMSGEGLGEAALALRRLARAVATRGPSDGRVDGVEATRSHEDDAGRRRPPL</sequence>
<dbReference type="Pfam" id="PF01018">
    <property type="entry name" value="GTP1_OBG"/>
    <property type="match status" value="1"/>
</dbReference>
<feature type="region of interest" description="Disordered" evidence="3">
    <location>
        <begin position="325"/>
        <end position="354"/>
    </location>
</feature>
<dbReference type="InterPro" id="IPR031167">
    <property type="entry name" value="G_OBG"/>
</dbReference>
<dbReference type="InterPro" id="IPR006073">
    <property type="entry name" value="GTP-bd"/>
</dbReference>
<dbReference type="PROSITE" id="PS51710">
    <property type="entry name" value="G_OBG"/>
    <property type="match status" value="1"/>
</dbReference>
<dbReference type="InterPro" id="IPR006169">
    <property type="entry name" value="GTP1_OBG_dom"/>
</dbReference>
<reference evidence="6" key="1">
    <citation type="submission" date="2021-11" db="EMBL/GenBank/DDBJ databases">
        <authorList>
            <consortium name="Genoscope - CEA"/>
            <person name="William W."/>
        </authorList>
    </citation>
    <scope>NUCLEOTIDE SEQUENCE</scope>
</reference>
<dbReference type="Pfam" id="PF01926">
    <property type="entry name" value="MMR_HSR1"/>
    <property type="match status" value="1"/>
</dbReference>
<dbReference type="AlphaFoldDB" id="A0A8J2SRP7"/>
<evidence type="ECO:0000259" key="5">
    <source>
        <dbReference type="PROSITE" id="PS51883"/>
    </source>
</evidence>
<dbReference type="PROSITE" id="PS51883">
    <property type="entry name" value="OBG"/>
    <property type="match status" value="1"/>
</dbReference>
<feature type="domain" description="OBG-type G" evidence="4">
    <location>
        <begin position="157"/>
        <end position="354"/>
    </location>
</feature>
<evidence type="ECO:0000313" key="6">
    <source>
        <dbReference type="EMBL" id="CAH0372342.1"/>
    </source>
</evidence>
<evidence type="ECO:0008006" key="8">
    <source>
        <dbReference type="Google" id="ProtNLM"/>
    </source>
</evidence>
<comment type="caution">
    <text evidence="6">The sequence shown here is derived from an EMBL/GenBank/DDBJ whole genome shotgun (WGS) entry which is preliminary data.</text>
</comment>
<organism evidence="6 7">
    <name type="scientific">Pelagomonas calceolata</name>
    <dbReference type="NCBI Taxonomy" id="35677"/>
    <lineage>
        <taxon>Eukaryota</taxon>
        <taxon>Sar</taxon>
        <taxon>Stramenopiles</taxon>
        <taxon>Ochrophyta</taxon>
        <taxon>Pelagophyceae</taxon>
        <taxon>Pelagomonadales</taxon>
        <taxon>Pelagomonadaceae</taxon>
        <taxon>Pelagomonas</taxon>
    </lineage>
</organism>
<proteinExistence type="predicted"/>
<dbReference type="CDD" id="cd01898">
    <property type="entry name" value="Obg"/>
    <property type="match status" value="1"/>
</dbReference>
<keyword evidence="1" id="KW-0547">Nucleotide-binding</keyword>
<evidence type="ECO:0000256" key="2">
    <source>
        <dbReference type="ARBA" id="ARBA00023134"/>
    </source>
</evidence>
<dbReference type="GO" id="GO:0003924">
    <property type="term" value="F:GTPase activity"/>
    <property type="evidence" value="ECO:0007669"/>
    <property type="project" value="InterPro"/>
</dbReference>
<dbReference type="InterPro" id="IPR036726">
    <property type="entry name" value="GTP1_OBG_dom_sf"/>
</dbReference>
<dbReference type="Gene3D" id="2.70.210.12">
    <property type="entry name" value="GTP1/OBG domain"/>
    <property type="match status" value="1"/>
</dbReference>
<dbReference type="InterPro" id="IPR045086">
    <property type="entry name" value="OBG_GTPase"/>
</dbReference>
<evidence type="ECO:0000259" key="4">
    <source>
        <dbReference type="PROSITE" id="PS51710"/>
    </source>
</evidence>
<dbReference type="GO" id="GO:0005739">
    <property type="term" value="C:mitochondrion"/>
    <property type="evidence" value="ECO:0007669"/>
    <property type="project" value="TreeGrafter"/>
</dbReference>
<dbReference type="PROSITE" id="PS00905">
    <property type="entry name" value="GTP1_OBG"/>
    <property type="match status" value="1"/>
</dbReference>
<dbReference type="PANTHER" id="PTHR11702">
    <property type="entry name" value="DEVELOPMENTALLY REGULATED GTP-BINDING PROTEIN-RELATED"/>
    <property type="match status" value="1"/>
</dbReference>
<dbReference type="GO" id="GO:0005525">
    <property type="term" value="F:GTP binding"/>
    <property type="evidence" value="ECO:0007669"/>
    <property type="project" value="UniProtKB-KW"/>
</dbReference>
<dbReference type="Proteomes" id="UP000789595">
    <property type="component" value="Unassembled WGS sequence"/>
</dbReference>
<dbReference type="PRINTS" id="PR00326">
    <property type="entry name" value="GTP1OBG"/>
</dbReference>
<evidence type="ECO:0000256" key="3">
    <source>
        <dbReference type="SAM" id="MobiDB-lite"/>
    </source>
</evidence>
<dbReference type="GO" id="GO:0042254">
    <property type="term" value="P:ribosome biogenesis"/>
    <property type="evidence" value="ECO:0007669"/>
    <property type="project" value="UniProtKB-UniRule"/>
</dbReference>
<dbReference type="SUPFAM" id="SSF52540">
    <property type="entry name" value="P-loop containing nucleoside triphosphate hydrolases"/>
    <property type="match status" value="1"/>
</dbReference>
<feature type="domain" description="Obg" evidence="5">
    <location>
        <begin position="10"/>
        <end position="162"/>
    </location>
</feature>
<protein>
    <recommendedName>
        <fullName evidence="8">OBG-type G domain-containing protein</fullName>
    </recommendedName>
</protein>
<dbReference type="Gene3D" id="3.40.50.300">
    <property type="entry name" value="P-loop containing nucleotide triphosphate hydrolases"/>
    <property type="match status" value="1"/>
</dbReference>
<name>A0A8J2SRP7_9STRA</name>
<keyword evidence="7" id="KW-1185">Reference proteome</keyword>
<dbReference type="OrthoDB" id="347018at2759"/>
<dbReference type="InterPro" id="IPR027417">
    <property type="entry name" value="P-loop_NTPase"/>
</dbReference>
<feature type="region of interest" description="Disordered" evidence="3">
    <location>
        <begin position="71"/>
        <end position="91"/>
    </location>
</feature>
<evidence type="ECO:0000313" key="7">
    <source>
        <dbReference type="Proteomes" id="UP000789595"/>
    </source>
</evidence>
<dbReference type="SUPFAM" id="SSF82051">
    <property type="entry name" value="Obg GTP-binding protein N-terminal domain"/>
    <property type="match status" value="1"/>
</dbReference>
<dbReference type="EMBL" id="CAKKNE010000003">
    <property type="protein sequence ID" value="CAH0372342.1"/>
    <property type="molecule type" value="Genomic_DNA"/>
</dbReference>
<dbReference type="PANTHER" id="PTHR11702:SF39">
    <property type="entry name" value="GTP-BINDING PROTEIN OBGC2-RELATED"/>
    <property type="match status" value="1"/>
</dbReference>
<evidence type="ECO:0000256" key="1">
    <source>
        <dbReference type="ARBA" id="ARBA00022741"/>
    </source>
</evidence>
<gene>
    <name evidence="6" type="ORF">PECAL_3P23280</name>
</gene>
<accession>A0A8J2SRP7</accession>
<keyword evidence="2" id="KW-0342">GTP-binding</keyword>
<dbReference type="InterPro" id="IPR006074">
    <property type="entry name" value="GTP1-OBG_CS"/>
</dbReference>
<feature type="compositionally biased region" description="Basic and acidic residues" evidence="3">
    <location>
        <begin position="330"/>
        <end position="354"/>
    </location>
</feature>